<accession>A0AC35GN16</accession>
<proteinExistence type="predicted"/>
<dbReference type="WBParaSite" id="PS1159_v2.g6861.t1">
    <property type="protein sequence ID" value="PS1159_v2.g6861.t1"/>
    <property type="gene ID" value="PS1159_v2.g6861"/>
</dbReference>
<sequence length="1118" mass="128726">MSNSEKDNNSDSSLMHDSKSKNRKRRRQKSDKENDSDLNDSSLHIAGDNTDMPSSPKKKKPYKLSLKQRIKNLREKKQELSEFTKLPENDKKDLYRTTVNEKEEYRKKIELEKQNHEKIIELQQKQYDEELQKTKEKYETKIELQQKKYHEEIQQTKDKYEKELDAEKQKFQNERDNIAQMLNLEKEKVKMLEKQLSKITDDKSTQTELNNYAKSFTKLTSRTSIRTRLNQADAEIRKIAYSNLTENNGDEENKINIEENTTELLKKLVNKMYAEFDKEIKIVENVIMVGENSVIVSEVENLEDMITARVQRKANNGKLLENPLDKNKLSLVFLGDDGGGSFKGGVSIGECENQNSPENFTPVVVVSGKTNKEIIYASCERIAAKLEKIKTITVKIDGEDRVFETEWSLGGDYQFDLHCCGRKSAGSNCYCIWCRFKRRTRLFKDPTSLERGETRQNFDQLSDDDGYDSPPLFKNIPPFFVLLPLLHIFLGIGLLFINAIEEILKQFDYEVLTPQEREAYEQDMLEKDKQINDTKKALELLENTVEEKTQIVETIHDIIDLKLTKEEMDKSIKGCCMEFCCERVGYEAGEIRYCVCCKKKPQGYHQLCLGTLRSKTQIKCNEVQKYEKAGGLLSNIQKIIKQHEKELETSIGKKRKVEMKLDGLFMKKFDEFGPNMKEYNEFLMELNVTKQAWYQTFTGNHMRLLLKRADIFSRLTAIAKSSKLQHLVKALSLLKKIQDYTEARYLKENEIANLKADVENIKNHMKENLGDFSVIPKFHILIHHVVEIAELRKTIGLFTEQQIEHVHALFNTELRRAKNFKKIKTQATNATFLDELKANPNVPKDFKFLPISCETCTGTIISDRHILTAAHCVFDSRVRDAGIPLDGVVIDYVPVDRTFDSMKPVLNISKHAITTTFHAHKFKWQHFQHDIAIIEFNIPKGVKLDDIAIIEFNLPKGVKLGEPVLLAKNYEERENDVGINIGYGNMNRNCKSNDENHPVICAGNSTHRPDHGDSGGPLFFNASDGKYYQIGIVHDGAKFDGSANETNPDVTTFIRISFYCDWIEEKTNNEAKCVDMPPRAVEVLTEAPKAAPQNGSNSMSKNIFIILFTIAILNIVFM</sequence>
<protein>
    <submittedName>
        <fullName evidence="2">Peptidase S1 domain-containing protein</fullName>
    </submittedName>
</protein>
<dbReference type="Proteomes" id="UP000887580">
    <property type="component" value="Unplaced"/>
</dbReference>
<name>A0AC35GN16_9BILA</name>
<organism evidence="1 2">
    <name type="scientific">Panagrolaimus sp. PS1159</name>
    <dbReference type="NCBI Taxonomy" id="55785"/>
    <lineage>
        <taxon>Eukaryota</taxon>
        <taxon>Metazoa</taxon>
        <taxon>Ecdysozoa</taxon>
        <taxon>Nematoda</taxon>
        <taxon>Chromadorea</taxon>
        <taxon>Rhabditida</taxon>
        <taxon>Tylenchina</taxon>
        <taxon>Panagrolaimomorpha</taxon>
        <taxon>Panagrolaimoidea</taxon>
        <taxon>Panagrolaimidae</taxon>
        <taxon>Panagrolaimus</taxon>
    </lineage>
</organism>
<evidence type="ECO:0000313" key="1">
    <source>
        <dbReference type="Proteomes" id="UP000887580"/>
    </source>
</evidence>
<evidence type="ECO:0000313" key="2">
    <source>
        <dbReference type="WBParaSite" id="PS1159_v2.g6861.t1"/>
    </source>
</evidence>
<reference evidence="2" key="1">
    <citation type="submission" date="2022-11" db="UniProtKB">
        <authorList>
            <consortium name="WormBaseParasite"/>
        </authorList>
    </citation>
    <scope>IDENTIFICATION</scope>
</reference>